<dbReference type="Gene3D" id="1.10.10.10">
    <property type="entry name" value="Winged helix-like DNA-binding domain superfamily/Winged helix DNA-binding domain"/>
    <property type="match status" value="1"/>
</dbReference>
<dbReference type="InterPro" id="IPR013249">
    <property type="entry name" value="RNA_pol_sigma70_r4_t2"/>
</dbReference>
<dbReference type="OrthoDB" id="9784984at2"/>
<dbReference type="EMBL" id="FOQK01000011">
    <property type="protein sequence ID" value="SFI02558.1"/>
    <property type="molecule type" value="Genomic_DNA"/>
</dbReference>
<reference evidence="7 8" key="1">
    <citation type="submission" date="2016-10" db="EMBL/GenBank/DDBJ databases">
        <authorList>
            <person name="de Groot N.N."/>
        </authorList>
    </citation>
    <scope>NUCLEOTIDE SEQUENCE [LARGE SCALE GENOMIC DNA]</scope>
    <source>
        <strain evidence="7 8">Z108</strain>
    </source>
</reference>
<dbReference type="Pfam" id="PF08281">
    <property type="entry name" value="Sigma70_r4_2"/>
    <property type="match status" value="1"/>
</dbReference>
<evidence type="ECO:0000313" key="7">
    <source>
        <dbReference type="EMBL" id="SFI02558.1"/>
    </source>
</evidence>
<keyword evidence="2" id="KW-0805">Transcription regulation</keyword>
<dbReference type="GO" id="GO:0006352">
    <property type="term" value="P:DNA-templated transcription initiation"/>
    <property type="evidence" value="ECO:0007669"/>
    <property type="project" value="InterPro"/>
</dbReference>
<dbReference type="Proteomes" id="UP000183639">
    <property type="component" value="Unassembled WGS sequence"/>
</dbReference>
<protein>
    <submittedName>
        <fullName evidence="7">RNA polymerase, sigma-24 subunit, RpoE</fullName>
    </submittedName>
</protein>
<name>A0A1I3EUF5_SELRU</name>
<evidence type="ECO:0000313" key="8">
    <source>
        <dbReference type="Proteomes" id="UP000183639"/>
    </source>
</evidence>
<proteinExistence type="inferred from homology"/>
<dbReference type="NCBIfam" id="TIGR02937">
    <property type="entry name" value="sigma70-ECF"/>
    <property type="match status" value="1"/>
</dbReference>
<dbReference type="InterPro" id="IPR007627">
    <property type="entry name" value="RNA_pol_sigma70_r2"/>
</dbReference>
<dbReference type="AlphaFoldDB" id="A0A1I3EUF5"/>
<dbReference type="InterPro" id="IPR039425">
    <property type="entry name" value="RNA_pol_sigma-70-like"/>
</dbReference>
<dbReference type="RefSeq" id="WP_075443541.1">
    <property type="nucleotide sequence ID" value="NZ_FOQK01000011.1"/>
</dbReference>
<dbReference type="CDD" id="cd06171">
    <property type="entry name" value="Sigma70_r4"/>
    <property type="match status" value="1"/>
</dbReference>
<dbReference type="InterPro" id="IPR013325">
    <property type="entry name" value="RNA_pol_sigma_r2"/>
</dbReference>
<evidence type="ECO:0000259" key="6">
    <source>
        <dbReference type="Pfam" id="PF08281"/>
    </source>
</evidence>
<dbReference type="GO" id="GO:0016987">
    <property type="term" value="F:sigma factor activity"/>
    <property type="evidence" value="ECO:0007669"/>
    <property type="project" value="UniProtKB-KW"/>
</dbReference>
<evidence type="ECO:0000259" key="5">
    <source>
        <dbReference type="Pfam" id="PF04542"/>
    </source>
</evidence>
<dbReference type="GO" id="GO:0003677">
    <property type="term" value="F:DNA binding"/>
    <property type="evidence" value="ECO:0007669"/>
    <property type="project" value="InterPro"/>
</dbReference>
<dbReference type="Gene3D" id="1.10.1740.10">
    <property type="match status" value="1"/>
</dbReference>
<dbReference type="SUPFAM" id="SSF88659">
    <property type="entry name" value="Sigma3 and sigma4 domains of RNA polymerase sigma factors"/>
    <property type="match status" value="1"/>
</dbReference>
<dbReference type="Pfam" id="PF04542">
    <property type="entry name" value="Sigma70_r2"/>
    <property type="match status" value="1"/>
</dbReference>
<organism evidence="7 8">
    <name type="scientific">Selenomonas ruminantium</name>
    <dbReference type="NCBI Taxonomy" id="971"/>
    <lineage>
        <taxon>Bacteria</taxon>
        <taxon>Bacillati</taxon>
        <taxon>Bacillota</taxon>
        <taxon>Negativicutes</taxon>
        <taxon>Selenomonadales</taxon>
        <taxon>Selenomonadaceae</taxon>
        <taxon>Selenomonas</taxon>
    </lineage>
</organism>
<evidence type="ECO:0000256" key="2">
    <source>
        <dbReference type="ARBA" id="ARBA00023015"/>
    </source>
</evidence>
<evidence type="ECO:0000256" key="4">
    <source>
        <dbReference type="ARBA" id="ARBA00023163"/>
    </source>
</evidence>
<feature type="domain" description="RNA polymerase sigma factor 70 region 4 type 2" evidence="6">
    <location>
        <begin position="133"/>
        <end position="185"/>
    </location>
</feature>
<dbReference type="InterPro" id="IPR014284">
    <property type="entry name" value="RNA_pol_sigma-70_dom"/>
</dbReference>
<evidence type="ECO:0000256" key="1">
    <source>
        <dbReference type="ARBA" id="ARBA00010641"/>
    </source>
</evidence>
<dbReference type="InterPro" id="IPR013324">
    <property type="entry name" value="RNA_pol_sigma_r3/r4-like"/>
</dbReference>
<keyword evidence="3" id="KW-0731">Sigma factor</keyword>
<sequence>MTAKIIGIANNKNSEYWGRLAQAAVADEGAFTELYEHFFPRIYRHLLGKTKDSSLTDELVSDIFVKMYQHLKDYDPAKGAFSTWLFRIAQNTMNKYYGSKAYTAHVPWAEEFDPADPAQETPENQYLTQERSEELQAALMRLTERERKILEMTYWLNMKSNEVGEALGLAPSSVRVALRQAREKLRKLL</sequence>
<gene>
    <name evidence="7" type="ORF">SAMN04487861_111120</name>
</gene>
<accession>A0A1I3EUF5</accession>
<dbReference type="PANTHER" id="PTHR43133:SF62">
    <property type="entry name" value="RNA POLYMERASE SIGMA FACTOR SIGZ"/>
    <property type="match status" value="1"/>
</dbReference>
<dbReference type="SUPFAM" id="SSF88946">
    <property type="entry name" value="Sigma2 domain of RNA polymerase sigma factors"/>
    <property type="match status" value="1"/>
</dbReference>
<keyword evidence="4" id="KW-0804">Transcription</keyword>
<comment type="similarity">
    <text evidence="1">Belongs to the sigma-70 factor family. ECF subfamily.</text>
</comment>
<dbReference type="InterPro" id="IPR036388">
    <property type="entry name" value="WH-like_DNA-bd_sf"/>
</dbReference>
<dbReference type="PANTHER" id="PTHR43133">
    <property type="entry name" value="RNA POLYMERASE ECF-TYPE SIGMA FACTO"/>
    <property type="match status" value="1"/>
</dbReference>
<evidence type="ECO:0000256" key="3">
    <source>
        <dbReference type="ARBA" id="ARBA00023082"/>
    </source>
</evidence>
<feature type="domain" description="RNA polymerase sigma-70 region 2" evidence="5">
    <location>
        <begin position="34"/>
        <end position="98"/>
    </location>
</feature>